<name>A0A672HAS3_SALFA</name>
<dbReference type="PRINTS" id="PR00722">
    <property type="entry name" value="CHYMOTRYPSIN"/>
</dbReference>
<evidence type="ECO:0000256" key="1">
    <source>
        <dbReference type="ARBA" id="ARBA00022670"/>
    </source>
</evidence>
<dbReference type="PANTHER" id="PTHR24252">
    <property type="entry name" value="ACROSIN-RELATED"/>
    <property type="match status" value="1"/>
</dbReference>
<dbReference type="GO" id="GO:0006508">
    <property type="term" value="P:proteolysis"/>
    <property type="evidence" value="ECO:0007669"/>
    <property type="project" value="UniProtKB-KW"/>
</dbReference>
<keyword evidence="3" id="KW-0720">Serine protease</keyword>
<dbReference type="Proteomes" id="UP000472267">
    <property type="component" value="Chromosome 10"/>
</dbReference>
<reference evidence="7" key="1">
    <citation type="submission" date="2019-06" db="EMBL/GenBank/DDBJ databases">
        <authorList>
            <consortium name="Wellcome Sanger Institute Data Sharing"/>
        </authorList>
    </citation>
    <scope>NUCLEOTIDE SEQUENCE [LARGE SCALE GENOMIC DNA]</scope>
</reference>
<dbReference type="PROSITE" id="PS50240">
    <property type="entry name" value="TRYPSIN_DOM"/>
    <property type="match status" value="1"/>
</dbReference>
<keyword evidence="1" id="KW-0645">Protease</keyword>
<evidence type="ECO:0000256" key="5">
    <source>
        <dbReference type="ARBA" id="ARBA00023180"/>
    </source>
</evidence>
<evidence type="ECO:0000256" key="4">
    <source>
        <dbReference type="ARBA" id="ARBA00023157"/>
    </source>
</evidence>
<dbReference type="GO" id="GO:0004252">
    <property type="term" value="F:serine-type endopeptidase activity"/>
    <property type="evidence" value="ECO:0007669"/>
    <property type="project" value="InterPro"/>
</dbReference>
<organism evidence="7 8">
    <name type="scientific">Salarias fasciatus</name>
    <name type="common">Jewelled blenny</name>
    <name type="synonym">Blennius fasciatus</name>
    <dbReference type="NCBI Taxonomy" id="181472"/>
    <lineage>
        <taxon>Eukaryota</taxon>
        <taxon>Metazoa</taxon>
        <taxon>Chordata</taxon>
        <taxon>Craniata</taxon>
        <taxon>Vertebrata</taxon>
        <taxon>Euteleostomi</taxon>
        <taxon>Actinopterygii</taxon>
        <taxon>Neopterygii</taxon>
        <taxon>Teleostei</taxon>
        <taxon>Neoteleostei</taxon>
        <taxon>Acanthomorphata</taxon>
        <taxon>Ovalentaria</taxon>
        <taxon>Blenniimorphae</taxon>
        <taxon>Blenniiformes</taxon>
        <taxon>Blennioidei</taxon>
        <taxon>Blenniidae</taxon>
        <taxon>Salariinae</taxon>
        <taxon>Salarias</taxon>
    </lineage>
</organism>
<keyword evidence="4" id="KW-1015">Disulfide bond</keyword>
<keyword evidence="5" id="KW-0325">Glycoprotein</keyword>
<dbReference type="Pfam" id="PF00089">
    <property type="entry name" value="Trypsin"/>
    <property type="match status" value="1"/>
</dbReference>
<keyword evidence="8" id="KW-1185">Reference proteome</keyword>
<dbReference type="Gene3D" id="2.40.10.10">
    <property type="entry name" value="Trypsin-like serine proteases"/>
    <property type="match status" value="1"/>
</dbReference>
<reference evidence="7" key="3">
    <citation type="submission" date="2025-09" db="UniProtKB">
        <authorList>
            <consortium name="Ensembl"/>
        </authorList>
    </citation>
    <scope>IDENTIFICATION</scope>
</reference>
<dbReference type="SMART" id="SM00020">
    <property type="entry name" value="Tryp_SPc"/>
    <property type="match status" value="1"/>
</dbReference>
<keyword evidence="2" id="KW-0378">Hydrolase</keyword>
<dbReference type="InterPro" id="IPR043504">
    <property type="entry name" value="Peptidase_S1_PA_chymotrypsin"/>
</dbReference>
<dbReference type="SUPFAM" id="SSF50494">
    <property type="entry name" value="Trypsin-like serine proteases"/>
    <property type="match status" value="1"/>
</dbReference>
<accession>A0A672HAS3</accession>
<evidence type="ECO:0000313" key="8">
    <source>
        <dbReference type="Proteomes" id="UP000472267"/>
    </source>
</evidence>
<evidence type="ECO:0000259" key="6">
    <source>
        <dbReference type="PROSITE" id="PS50240"/>
    </source>
</evidence>
<dbReference type="PROSITE" id="PS00135">
    <property type="entry name" value="TRYPSIN_SER"/>
    <property type="match status" value="1"/>
</dbReference>
<dbReference type="InterPro" id="IPR009003">
    <property type="entry name" value="Peptidase_S1_PA"/>
</dbReference>
<proteinExistence type="predicted"/>
<dbReference type="PANTHER" id="PTHR24252:SF27">
    <property type="entry name" value="TRANSMEMBRANE PROTEASE SERINE 3-LIKE"/>
    <property type="match status" value="1"/>
</dbReference>
<evidence type="ECO:0000256" key="2">
    <source>
        <dbReference type="ARBA" id="ARBA00022801"/>
    </source>
</evidence>
<dbReference type="FunFam" id="2.40.10.10:FF:000003">
    <property type="entry name" value="Transmembrane serine protease 3"/>
    <property type="match status" value="1"/>
</dbReference>
<dbReference type="AlphaFoldDB" id="A0A672HAS3"/>
<protein>
    <submittedName>
        <fullName evidence="7">Transmembrane serine protease 2</fullName>
    </submittedName>
</protein>
<dbReference type="Ensembl" id="ENSSFAT00005027298.1">
    <property type="protein sequence ID" value="ENSSFAP00005026266.1"/>
    <property type="gene ID" value="ENSSFAG00005013488.1"/>
</dbReference>
<dbReference type="InParanoid" id="A0A672HAS3"/>
<dbReference type="InterPro" id="IPR033116">
    <property type="entry name" value="TRYPSIN_SER"/>
</dbReference>
<reference evidence="7" key="2">
    <citation type="submission" date="2025-08" db="UniProtKB">
        <authorList>
            <consortium name="Ensembl"/>
        </authorList>
    </citation>
    <scope>IDENTIFICATION</scope>
</reference>
<dbReference type="InterPro" id="IPR001254">
    <property type="entry name" value="Trypsin_dom"/>
</dbReference>
<evidence type="ECO:0000256" key="3">
    <source>
        <dbReference type="ARBA" id="ARBA00022825"/>
    </source>
</evidence>
<dbReference type="InterPro" id="IPR001314">
    <property type="entry name" value="Peptidase_S1A"/>
</dbReference>
<sequence>MGPSLCWRVSPQRSRSGCLCVLRPGTTPTGRPCVSRSASAGQIISDTTCCITSSWLLLPYCGLVPARSQVSTPVHWITFLCSDRTDGWKCKILPLLVCSLACSEKAVTVQCVGELLFQNLAFAHVHQKQLSFHSSPACDVRESYFAPASSECGRPAVDPGARVVGGTEAANGVWPWQVSLQINNQHLCGGSIISPIWILTAAENVSQGSFHRRWRVYSGDVSLSVMDRGRTILKIISHEDYNPQTNDNDIALLRLSRPLVFGSTVMAVCLPNVGQVLGPRSEAWITGWGRLNTAGSDLLNQARVSIFSRDTCNLPHVLGGLVTKTMLCAGRLQGGVDTCQGDSGGPLVVRQDDVWWLAGDTSFGFGCALRNKPGVYANVTYFTDWIHKTMKVRCGDAERSPRMFRFSKGSSSHLMGAPESTMLYPLSGNGRKASVSLSVLGGLFPCFLGYKSGKKKKL</sequence>
<feature type="domain" description="Peptidase S1" evidence="6">
    <location>
        <begin position="163"/>
        <end position="391"/>
    </location>
</feature>
<evidence type="ECO:0000313" key="7">
    <source>
        <dbReference type="Ensembl" id="ENSSFAP00005026266.1"/>
    </source>
</evidence>
<dbReference type="CDD" id="cd00190">
    <property type="entry name" value="Tryp_SPc"/>
    <property type="match status" value="1"/>
</dbReference>